<keyword evidence="1" id="KW-0378">Hydrolase</keyword>
<dbReference type="Gene3D" id="3.10.129.10">
    <property type="entry name" value="Hotdog Thioesterase"/>
    <property type="match status" value="1"/>
</dbReference>
<organism evidence="3 4">
    <name type="scientific">Megasphaera micronuciformis F0359</name>
    <dbReference type="NCBI Taxonomy" id="706434"/>
    <lineage>
        <taxon>Bacteria</taxon>
        <taxon>Bacillati</taxon>
        <taxon>Bacillota</taxon>
        <taxon>Negativicutes</taxon>
        <taxon>Veillonellales</taxon>
        <taxon>Veillonellaceae</taxon>
        <taxon>Megasphaera</taxon>
    </lineage>
</organism>
<dbReference type="eggNOG" id="COG2050">
    <property type="taxonomic scope" value="Bacteria"/>
</dbReference>
<gene>
    <name evidence="3" type="ORF">HMPREF9429_01120</name>
</gene>
<comment type="caution">
    <text evidence="3">The sequence shown here is derived from an EMBL/GenBank/DDBJ whole genome shotgun (WGS) entry which is preliminary data.</text>
</comment>
<dbReference type="RefSeq" id="WP_006942239.1">
    <property type="nucleotide sequence ID" value="NZ_GL538208.1"/>
</dbReference>
<dbReference type="HOGENOM" id="CLU_089876_3_3_9"/>
<dbReference type="Proteomes" id="UP000003195">
    <property type="component" value="Unassembled WGS sequence"/>
</dbReference>
<dbReference type="STRING" id="706434.HMPREF9429_01120"/>
<dbReference type="SUPFAM" id="SSF54637">
    <property type="entry name" value="Thioesterase/thiol ester dehydrase-isomerase"/>
    <property type="match status" value="1"/>
</dbReference>
<protein>
    <recommendedName>
        <fullName evidence="2">Thioesterase domain-containing protein</fullName>
    </recommendedName>
</protein>
<keyword evidence="4" id="KW-1185">Reference proteome</keyword>
<evidence type="ECO:0000313" key="4">
    <source>
        <dbReference type="Proteomes" id="UP000003195"/>
    </source>
</evidence>
<dbReference type="CDD" id="cd03443">
    <property type="entry name" value="PaaI_thioesterase"/>
    <property type="match status" value="1"/>
</dbReference>
<dbReference type="AlphaFoldDB" id="E2ZD16"/>
<proteinExistence type="predicted"/>
<name>E2ZD16_9FIRM</name>
<evidence type="ECO:0000313" key="3">
    <source>
        <dbReference type="EMBL" id="EFQ03937.1"/>
    </source>
</evidence>
<evidence type="ECO:0000256" key="1">
    <source>
        <dbReference type="ARBA" id="ARBA00022801"/>
    </source>
</evidence>
<dbReference type="OrthoDB" id="328435at2"/>
<evidence type="ECO:0000259" key="2">
    <source>
        <dbReference type="Pfam" id="PF03061"/>
    </source>
</evidence>
<feature type="domain" description="Thioesterase" evidence="2">
    <location>
        <begin position="48"/>
        <end position="121"/>
    </location>
</feature>
<dbReference type="InterPro" id="IPR003736">
    <property type="entry name" value="PAAI_dom"/>
</dbReference>
<dbReference type="InterPro" id="IPR029069">
    <property type="entry name" value="HotDog_dom_sf"/>
</dbReference>
<dbReference type="GO" id="GO:0016289">
    <property type="term" value="F:acyl-CoA hydrolase activity"/>
    <property type="evidence" value="ECO:0007669"/>
    <property type="project" value="UniProtKB-ARBA"/>
</dbReference>
<reference evidence="3 4" key="1">
    <citation type="submission" date="2010-08" db="EMBL/GenBank/DDBJ databases">
        <authorList>
            <person name="Weinstock G."/>
            <person name="Sodergren E."/>
            <person name="Clifton S."/>
            <person name="Fulton L."/>
            <person name="Fulton B."/>
            <person name="Courtney L."/>
            <person name="Fronick C."/>
            <person name="Harrison M."/>
            <person name="Strong C."/>
            <person name="Farmer C."/>
            <person name="Delahaunty K."/>
            <person name="Markovic C."/>
            <person name="Hall O."/>
            <person name="Minx P."/>
            <person name="Tomlinson C."/>
            <person name="Mitreva M."/>
            <person name="Hou S."/>
            <person name="Chen J."/>
            <person name="Wollam A."/>
            <person name="Pepin K.H."/>
            <person name="Johnson M."/>
            <person name="Bhonagiri V."/>
            <person name="Zhang X."/>
            <person name="Suruliraj S."/>
            <person name="Warren W."/>
            <person name="Chinwalla A."/>
            <person name="Mardis E.R."/>
            <person name="Wilson R.K."/>
        </authorList>
    </citation>
    <scope>NUCLEOTIDE SEQUENCE [LARGE SCALE GENOMIC DNA]</scope>
    <source>
        <strain evidence="3 4">F0359</strain>
    </source>
</reference>
<dbReference type="InterPro" id="IPR006683">
    <property type="entry name" value="Thioestr_dom"/>
</dbReference>
<dbReference type="NCBIfam" id="TIGR00369">
    <property type="entry name" value="unchar_dom_1"/>
    <property type="match status" value="1"/>
</dbReference>
<sequence length="138" mass="15249">MTASEQRVYDDLANSPFDQLMGFDISEISQDGLTLVFHNVGTAWDNPNGTLYGGVFYGMAASVTEKMCLLHGLKPRLLDLAVNHIRPGKADTDIVVKTFFIHEGRTTAVAVCEFFDNEKRRLAYAKATFTVKADGGER</sequence>
<accession>E2ZD16</accession>
<dbReference type="EMBL" id="AECS01000037">
    <property type="protein sequence ID" value="EFQ03937.1"/>
    <property type="molecule type" value="Genomic_DNA"/>
</dbReference>
<dbReference type="Pfam" id="PF03061">
    <property type="entry name" value="4HBT"/>
    <property type="match status" value="1"/>
</dbReference>